<protein>
    <submittedName>
        <fullName evidence="1">Uncharacterized protein</fullName>
    </submittedName>
</protein>
<dbReference type="EMBL" id="CM047747">
    <property type="protein sequence ID" value="KAJ0017969.1"/>
    <property type="molecule type" value="Genomic_DNA"/>
</dbReference>
<sequence>MLALSLYVTLYFSYMSYTYDKAELRAATCIIPRKTLHKPGALLRFAGKMLAVFEKAIGNPPEELSLPSTGLTNSKNRQEIAEIFQSLWPESTLFNLSNGNFMALSHEDESPLLPRSIVVMDDIFCIFIGTLENMCELKRHYGLSRQATEAMVLIEAYKVLRDRAPYPPDQVVKDLEGKFAFVLFDAKSDTLFTTRDRDGSVDFKWGMAGDGSLICSNDTDIIREACGKSWAPFPPGCIFMNGTGLMSFVHPLHKVRAIVREDDDGQICGVTFQVDMFTRLRSIPRTGSAANWADAAVVEAE</sequence>
<comment type="caution">
    <text evidence="1">The sequence shown here is derived from an EMBL/GenBank/DDBJ whole genome shotgun (WGS) entry which is preliminary data.</text>
</comment>
<evidence type="ECO:0000313" key="1">
    <source>
        <dbReference type="EMBL" id="KAJ0017969.1"/>
    </source>
</evidence>
<dbReference type="Proteomes" id="UP001163603">
    <property type="component" value="Chromosome 12"/>
</dbReference>
<organism evidence="1 2">
    <name type="scientific">Pistacia integerrima</name>
    <dbReference type="NCBI Taxonomy" id="434235"/>
    <lineage>
        <taxon>Eukaryota</taxon>
        <taxon>Viridiplantae</taxon>
        <taxon>Streptophyta</taxon>
        <taxon>Embryophyta</taxon>
        <taxon>Tracheophyta</taxon>
        <taxon>Spermatophyta</taxon>
        <taxon>Magnoliopsida</taxon>
        <taxon>eudicotyledons</taxon>
        <taxon>Gunneridae</taxon>
        <taxon>Pentapetalae</taxon>
        <taxon>rosids</taxon>
        <taxon>malvids</taxon>
        <taxon>Sapindales</taxon>
        <taxon>Anacardiaceae</taxon>
        <taxon>Pistacia</taxon>
    </lineage>
</organism>
<name>A0ACC0XK56_9ROSI</name>
<proteinExistence type="predicted"/>
<accession>A0ACC0XK56</accession>
<gene>
    <name evidence="1" type="ORF">Pint_10607</name>
</gene>
<evidence type="ECO:0000313" key="2">
    <source>
        <dbReference type="Proteomes" id="UP001163603"/>
    </source>
</evidence>
<reference evidence="2" key="1">
    <citation type="journal article" date="2023" name="G3 (Bethesda)">
        <title>Genome assembly and association tests identify interacting loci associated with vigor, precocity, and sex in interspecific pistachio rootstocks.</title>
        <authorList>
            <person name="Palmer W."/>
            <person name="Jacygrad E."/>
            <person name="Sagayaradj S."/>
            <person name="Cavanaugh K."/>
            <person name="Han R."/>
            <person name="Bertier L."/>
            <person name="Beede B."/>
            <person name="Kafkas S."/>
            <person name="Golino D."/>
            <person name="Preece J."/>
            <person name="Michelmore R."/>
        </authorList>
    </citation>
    <scope>NUCLEOTIDE SEQUENCE [LARGE SCALE GENOMIC DNA]</scope>
</reference>
<keyword evidence="2" id="KW-1185">Reference proteome</keyword>